<reference evidence="1 2" key="1">
    <citation type="journal article" date="2022" name="Syst. Appl. Microbiol.">
        <title>Rhodopirellula aestuarii sp. nov., a novel member of the genus Rhodopirellula isolated from brackish sediments collected in the Tagus River estuary, Portugal.</title>
        <authorList>
            <person name="Vitorino I.R."/>
            <person name="Klimek D."/>
            <person name="Calusinska M."/>
            <person name="Lobo-da-Cunha A."/>
            <person name="Vasconcelos V."/>
            <person name="Lage O.M."/>
        </authorList>
    </citation>
    <scope>NUCLEOTIDE SEQUENCE [LARGE SCALE GENOMIC DNA]</scope>
    <source>
        <strain evidence="1 2">ICT_H3.1</strain>
    </source>
</reference>
<dbReference type="Proteomes" id="UP001202961">
    <property type="component" value="Unassembled WGS sequence"/>
</dbReference>
<evidence type="ECO:0000313" key="1">
    <source>
        <dbReference type="EMBL" id="MCM2371901.1"/>
    </source>
</evidence>
<accession>A0ABT0U4X6</accession>
<gene>
    <name evidence="1" type="ORF">NB063_14930</name>
</gene>
<evidence type="ECO:0000313" key="2">
    <source>
        <dbReference type="Proteomes" id="UP001202961"/>
    </source>
</evidence>
<proteinExistence type="predicted"/>
<comment type="caution">
    <text evidence="1">The sequence shown here is derived from an EMBL/GenBank/DDBJ whole genome shotgun (WGS) entry which is preliminary data.</text>
</comment>
<sequence length="261" mass="29890">MQIEQRKGTAKNYVVLARRLNGKRQKRYIGKASDPVVQLFVEEERLAKANELAHREACCRERDNDIAANISLEWLSEWSTNWKVIRQMGELEMHSQSTAPPKADKKMPGLHKFKEVCRLAESGDVDARAQLDSWIAAQPEILREATDMIAVSREHLLQFVGSASPENVALWRCRLDADTTEILGSAENDPLSRMYAEVVVIAWMDLMRCWIMPSVTGQDEKRSAYWGSAVERAHGRWTKIYQAWTQHLKHTRKLQSNQSSA</sequence>
<keyword evidence="2" id="KW-1185">Reference proteome</keyword>
<name>A0ABT0U4X6_9BACT</name>
<protein>
    <submittedName>
        <fullName evidence="1">Uncharacterized protein</fullName>
    </submittedName>
</protein>
<dbReference type="RefSeq" id="WP_250929533.1">
    <property type="nucleotide sequence ID" value="NZ_JAMQBK010000039.1"/>
</dbReference>
<dbReference type="EMBL" id="JAMQBK010000039">
    <property type="protein sequence ID" value="MCM2371901.1"/>
    <property type="molecule type" value="Genomic_DNA"/>
</dbReference>
<organism evidence="1 2">
    <name type="scientific">Aporhodopirellula aestuarii</name>
    <dbReference type="NCBI Taxonomy" id="2950107"/>
    <lineage>
        <taxon>Bacteria</taxon>
        <taxon>Pseudomonadati</taxon>
        <taxon>Planctomycetota</taxon>
        <taxon>Planctomycetia</taxon>
        <taxon>Pirellulales</taxon>
        <taxon>Pirellulaceae</taxon>
        <taxon>Aporhodopirellula</taxon>
    </lineage>
</organism>